<dbReference type="Pfam" id="PF25790">
    <property type="entry name" value="BCD1"/>
    <property type="match status" value="1"/>
</dbReference>
<feature type="compositionally biased region" description="Basic and acidic residues" evidence="8">
    <location>
        <begin position="367"/>
        <end position="376"/>
    </location>
</feature>
<dbReference type="SUPFAM" id="SSF144232">
    <property type="entry name" value="HIT/MYND zinc finger-like"/>
    <property type="match status" value="1"/>
</dbReference>
<evidence type="ECO:0000259" key="9">
    <source>
        <dbReference type="PROSITE" id="PS51083"/>
    </source>
</evidence>
<reference evidence="10" key="1">
    <citation type="submission" date="2022-08" db="EMBL/GenBank/DDBJ databases">
        <authorList>
            <consortium name="DOE Joint Genome Institute"/>
            <person name="Min B."/>
            <person name="Riley R."/>
            <person name="Sierra-Patev S."/>
            <person name="Naranjo-Ortiz M."/>
            <person name="Looney B."/>
            <person name="Konkel Z."/>
            <person name="Slot J.C."/>
            <person name="Sakamoto Y."/>
            <person name="Steenwyk J.L."/>
            <person name="Rokas A."/>
            <person name="Carro J."/>
            <person name="Camarero S."/>
            <person name="Ferreira P."/>
            <person name="Molpeceres G."/>
            <person name="Ruiz-Duenas F.J."/>
            <person name="Serrano A."/>
            <person name="Henrissat B."/>
            <person name="Drula E."/>
            <person name="Hughes K.W."/>
            <person name="Mata J.L."/>
            <person name="Ishikawa N.K."/>
            <person name="Vargas-Isla R."/>
            <person name="Ushijima S."/>
            <person name="Smith C.A."/>
            <person name="Ahrendt S."/>
            <person name="Andreopoulos W."/>
            <person name="He G."/>
            <person name="Labutti K."/>
            <person name="Lipzen A."/>
            <person name="Ng V."/>
            <person name="Sandor L."/>
            <person name="Barry K."/>
            <person name="Martinez A.T."/>
            <person name="Xiao Y."/>
            <person name="Gibbons J.G."/>
            <person name="Terashima K."/>
            <person name="Hibbett D.S."/>
            <person name="Grigoriev I.V."/>
        </authorList>
    </citation>
    <scope>NUCLEOTIDE SEQUENCE</scope>
    <source>
        <strain evidence="10">TFB10827</strain>
    </source>
</reference>
<evidence type="ECO:0000256" key="5">
    <source>
        <dbReference type="ARBA" id="ARBA00049598"/>
    </source>
</evidence>
<keyword evidence="2" id="KW-0479">Metal-binding</keyword>
<dbReference type="InterPro" id="IPR051639">
    <property type="entry name" value="BCD1"/>
</dbReference>
<dbReference type="InterPro" id="IPR007529">
    <property type="entry name" value="Znf_HIT"/>
</dbReference>
<protein>
    <recommendedName>
        <fullName evidence="9">HIT-type domain-containing protein</fullName>
    </recommendedName>
</protein>
<proteinExistence type="inferred from homology"/>
<keyword evidence="1" id="KW-0597">Phosphoprotein</keyword>
<dbReference type="PANTHER" id="PTHR13483:SF3">
    <property type="entry name" value="BOX C_D SNORNA PROTEIN 1"/>
    <property type="match status" value="1"/>
</dbReference>
<evidence type="ECO:0000256" key="3">
    <source>
        <dbReference type="ARBA" id="ARBA00022771"/>
    </source>
</evidence>
<dbReference type="CDD" id="cd23023">
    <property type="entry name" value="zf-HIT_BCD1"/>
    <property type="match status" value="1"/>
</dbReference>
<evidence type="ECO:0000256" key="2">
    <source>
        <dbReference type="ARBA" id="ARBA00022723"/>
    </source>
</evidence>
<feature type="region of interest" description="Disordered" evidence="8">
    <location>
        <begin position="103"/>
        <end position="136"/>
    </location>
</feature>
<dbReference type="PROSITE" id="PS51083">
    <property type="entry name" value="ZF_HIT"/>
    <property type="match status" value="1"/>
</dbReference>
<organism evidence="10 11">
    <name type="scientific">Lentinula boryana</name>
    <dbReference type="NCBI Taxonomy" id="40481"/>
    <lineage>
        <taxon>Eukaryota</taxon>
        <taxon>Fungi</taxon>
        <taxon>Dikarya</taxon>
        <taxon>Basidiomycota</taxon>
        <taxon>Agaricomycotina</taxon>
        <taxon>Agaricomycetes</taxon>
        <taxon>Agaricomycetidae</taxon>
        <taxon>Agaricales</taxon>
        <taxon>Marasmiineae</taxon>
        <taxon>Omphalotaceae</taxon>
        <taxon>Lentinula</taxon>
    </lineage>
</organism>
<sequence>MVDISSASSSASKPSQSPCNVCNARYAIYTCPRCKIRTCSLPCSSSHKSATNCSGERDKSAFVNMKDYTWGTLMSDYTYLEDVGRKVADWGATISKGAYTIPQTGRDAHGMKGRGMRGGRGQYRGRSGASGVPKTKRDVLKMQLEMQDMSMDLLPPGMERRQHNQSIWDFKNQTAHLTIEFKFYPPQDPTNSKQMPSFSFLTHRNNIKTPLISLVAKQVRDRHKHATEQSIFPPWLLEFVEEISSSDSEQTTSSPFDSLIRAPILPTALTITGTRPKAAYHRILPTVPLLIALRNTHFVEYPTLELWPQGEFSGIIADQHAETQAHDSSEMAERRAKRRKIELKAGKKAISGLLDGYGSQDESGQEGEGKAEDDRQAQSGLKMLGAYSDSDDQDGKIEVDSDEDVEVSPEVLLELMRKAQGRSSWPDDSKDDERVDWGDDDSEGGEEEEGEQAEQAEQG</sequence>
<feature type="compositionally biased region" description="Acidic residues" evidence="8">
    <location>
        <begin position="438"/>
        <end position="459"/>
    </location>
</feature>
<evidence type="ECO:0000256" key="1">
    <source>
        <dbReference type="ARBA" id="ARBA00022553"/>
    </source>
</evidence>
<feature type="compositionally biased region" description="Basic and acidic residues" evidence="8">
    <location>
        <begin position="425"/>
        <end position="437"/>
    </location>
</feature>
<dbReference type="Proteomes" id="UP001163828">
    <property type="component" value="Unassembled WGS sequence"/>
</dbReference>
<comment type="caution">
    <text evidence="10">The sequence shown here is derived from an EMBL/GenBank/DDBJ whole genome shotgun (WGS) entry which is preliminary data.</text>
</comment>
<evidence type="ECO:0000256" key="8">
    <source>
        <dbReference type="SAM" id="MobiDB-lite"/>
    </source>
</evidence>
<comment type="function">
    <text evidence="5">Required for box C/D snoRNAs accumulation involved in snoRNA processing, snoRNA transport to the nucleolus and ribosome biogenesis.</text>
</comment>
<comment type="similarity">
    <text evidence="6">Belongs to the BCD1 family.</text>
</comment>
<name>A0ABQ8QC76_9AGAR</name>
<evidence type="ECO:0000256" key="7">
    <source>
        <dbReference type="PROSITE-ProRule" id="PRU00453"/>
    </source>
</evidence>
<dbReference type="Pfam" id="PF04438">
    <property type="entry name" value="zf-HIT"/>
    <property type="match status" value="1"/>
</dbReference>
<keyword evidence="3 7" id="KW-0863">Zinc-finger</keyword>
<dbReference type="EMBL" id="MU790629">
    <property type="protein sequence ID" value="KAJ3996024.1"/>
    <property type="molecule type" value="Genomic_DNA"/>
</dbReference>
<dbReference type="Gene3D" id="3.30.60.190">
    <property type="match status" value="1"/>
</dbReference>
<evidence type="ECO:0000313" key="10">
    <source>
        <dbReference type="EMBL" id="KAJ3996024.1"/>
    </source>
</evidence>
<evidence type="ECO:0000313" key="11">
    <source>
        <dbReference type="Proteomes" id="UP001163828"/>
    </source>
</evidence>
<feature type="region of interest" description="Disordered" evidence="8">
    <location>
        <begin position="352"/>
        <end position="459"/>
    </location>
</feature>
<evidence type="ECO:0000256" key="6">
    <source>
        <dbReference type="ARBA" id="ARBA00049654"/>
    </source>
</evidence>
<keyword evidence="11" id="KW-1185">Reference proteome</keyword>
<evidence type="ECO:0000256" key="4">
    <source>
        <dbReference type="ARBA" id="ARBA00022833"/>
    </source>
</evidence>
<dbReference type="PANTHER" id="PTHR13483">
    <property type="entry name" value="BOX C_D SNORNA PROTEIN 1-RELATED"/>
    <property type="match status" value="1"/>
</dbReference>
<dbReference type="InterPro" id="IPR057721">
    <property type="entry name" value="BCD1_alpha/beta"/>
</dbReference>
<gene>
    <name evidence="10" type="ORF">F5050DRAFT_1572327</name>
</gene>
<keyword evidence="4" id="KW-0862">Zinc</keyword>
<accession>A0ABQ8QC76</accession>
<feature type="domain" description="HIT-type" evidence="9">
    <location>
        <begin position="19"/>
        <end position="53"/>
    </location>
</feature>